<sequence>MANQPNPRESRRPSSTTSPSSIFPLPPDVKDQRHKNINDELIAMFKKPADPSASRTSFKGNGTYTHIEKPARQLFPHEKFLAENEIKKYEFLPLGGGKENEAKFRGKHGLRQLDGEIDAAYQALKEAVKTEERAGGEWEKARSQYGTLHIPTMETPRADGDTEMGGMEEKPPSLRISTNATPSMSAPSDVQRPSVAEGGYSAVTSTTTTNATPTGTQYDASRDPRLRRP</sequence>
<dbReference type="EMBL" id="ML996371">
    <property type="protein sequence ID" value="KAF2726937.1"/>
    <property type="molecule type" value="Genomic_DNA"/>
</dbReference>
<evidence type="ECO:0000313" key="3">
    <source>
        <dbReference type="Proteomes" id="UP000799444"/>
    </source>
</evidence>
<feature type="compositionally biased region" description="Polar residues" evidence="1">
    <location>
        <begin position="175"/>
        <end position="188"/>
    </location>
</feature>
<dbReference type="AlphaFoldDB" id="A0A9P4QLI1"/>
<evidence type="ECO:0000313" key="2">
    <source>
        <dbReference type="EMBL" id="KAF2726937.1"/>
    </source>
</evidence>
<feature type="region of interest" description="Disordered" evidence="1">
    <location>
        <begin position="1"/>
        <end position="37"/>
    </location>
</feature>
<comment type="caution">
    <text evidence="2">The sequence shown here is derived from an EMBL/GenBank/DDBJ whole genome shotgun (WGS) entry which is preliminary data.</text>
</comment>
<gene>
    <name evidence="2" type="ORF">EJ04DRAFT_570829</name>
</gene>
<feature type="compositionally biased region" description="Low complexity" evidence="1">
    <location>
        <begin position="13"/>
        <end position="23"/>
    </location>
</feature>
<dbReference type="Proteomes" id="UP000799444">
    <property type="component" value="Unassembled WGS sequence"/>
</dbReference>
<protein>
    <submittedName>
        <fullName evidence="2">Uncharacterized protein</fullName>
    </submittedName>
</protein>
<keyword evidence="3" id="KW-1185">Reference proteome</keyword>
<feature type="compositionally biased region" description="Low complexity" evidence="1">
    <location>
        <begin position="204"/>
        <end position="216"/>
    </location>
</feature>
<feature type="region of interest" description="Disordered" evidence="1">
    <location>
        <begin position="45"/>
        <end position="64"/>
    </location>
</feature>
<evidence type="ECO:0000256" key="1">
    <source>
        <dbReference type="SAM" id="MobiDB-lite"/>
    </source>
</evidence>
<feature type="compositionally biased region" description="Polar residues" evidence="1">
    <location>
        <begin position="53"/>
        <end position="64"/>
    </location>
</feature>
<accession>A0A9P4QLI1</accession>
<feature type="compositionally biased region" description="Basic and acidic residues" evidence="1">
    <location>
        <begin position="220"/>
        <end position="229"/>
    </location>
</feature>
<organism evidence="2 3">
    <name type="scientific">Polyplosphaeria fusca</name>
    <dbReference type="NCBI Taxonomy" id="682080"/>
    <lineage>
        <taxon>Eukaryota</taxon>
        <taxon>Fungi</taxon>
        <taxon>Dikarya</taxon>
        <taxon>Ascomycota</taxon>
        <taxon>Pezizomycotina</taxon>
        <taxon>Dothideomycetes</taxon>
        <taxon>Pleosporomycetidae</taxon>
        <taxon>Pleosporales</taxon>
        <taxon>Tetraplosphaeriaceae</taxon>
        <taxon>Polyplosphaeria</taxon>
    </lineage>
</organism>
<name>A0A9P4QLI1_9PLEO</name>
<feature type="compositionally biased region" description="Basic and acidic residues" evidence="1">
    <location>
        <begin position="28"/>
        <end position="37"/>
    </location>
</feature>
<feature type="compositionally biased region" description="Basic and acidic residues" evidence="1">
    <location>
        <begin position="131"/>
        <end position="142"/>
    </location>
</feature>
<reference evidence="2" key="1">
    <citation type="journal article" date="2020" name="Stud. Mycol.">
        <title>101 Dothideomycetes genomes: a test case for predicting lifestyles and emergence of pathogens.</title>
        <authorList>
            <person name="Haridas S."/>
            <person name="Albert R."/>
            <person name="Binder M."/>
            <person name="Bloem J."/>
            <person name="Labutti K."/>
            <person name="Salamov A."/>
            <person name="Andreopoulos B."/>
            <person name="Baker S."/>
            <person name="Barry K."/>
            <person name="Bills G."/>
            <person name="Bluhm B."/>
            <person name="Cannon C."/>
            <person name="Castanera R."/>
            <person name="Culley D."/>
            <person name="Daum C."/>
            <person name="Ezra D."/>
            <person name="Gonzalez J."/>
            <person name="Henrissat B."/>
            <person name="Kuo A."/>
            <person name="Liang C."/>
            <person name="Lipzen A."/>
            <person name="Lutzoni F."/>
            <person name="Magnuson J."/>
            <person name="Mondo S."/>
            <person name="Nolan M."/>
            <person name="Ohm R."/>
            <person name="Pangilinan J."/>
            <person name="Park H.-J."/>
            <person name="Ramirez L."/>
            <person name="Alfaro M."/>
            <person name="Sun H."/>
            <person name="Tritt A."/>
            <person name="Yoshinaga Y."/>
            <person name="Zwiers L.-H."/>
            <person name="Turgeon B."/>
            <person name="Goodwin S."/>
            <person name="Spatafora J."/>
            <person name="Crous P."/>
            <person name="Grigoriev I."/>
        </authorList>
    </citation>
    <scope>NUCLEOTIDE SEQUENCE</scope>
    <source>
        <strain evidence="2">CBS 125425</strain>
    </source>
</reference>
<feature type="region of interest" description="Disordered" evidence="1">
    <location>
        <begin position="131"/>
        <end position="229"/>
    </location>
</feature>
<proteinExistence type="predicted"/>